<reference evidence="1" key="1">
    <citation type="submission" date="2021-12" db="EMBL/GenBank/DDBJ databases">
        <authorList>
            <person name="King R."/>
        </authorList>
    </citation>
    <scope>NUCLEOTIDE SEQUENCE</scope>
</reference>
<evidence type="ECO:0000313" key="1">
    <source>
        <dbReference type="EMBL" id="CAH0563022.1"/>
    </source>
</evidence>
<gene>
    <name evidence="1" type="ORF">MELIAE_LOCUS12029</name>
</gene>
<evidence type="ECO:0000313" key="2">
    <source>
        <dbReference type="Proteomes" id="UP001154078"/>
    </source>
</evidence>
<dbReference type="AlphaFoldDB" id="A0A9P0FNQ6"/>
<dbReference type="EMBL" id="OV121139">
    <property type="protein sequence ID" value="CAH0563022.1"/>
    <property type="molecule type" value="Genomic_DNA"/>
</dbReference>
<name>A0A9P0FNQ6_BRAAE</name>
<organism evidence="1 2">
    <name type="scientific">Brassicogethes aeneus</name>
    <name type="common">Rape pollen beetle</name>
    <name type="synonym">Meligethes aeneus</name>
    <dbReference type="NCBI Taxonomy" id="1431903"/>
    <lineage>
        <taxon>Eukaryota</taxon>
        <taxon>Metazoa</taxon>
        <taxon>Ecdysozoa</taxon>
        <taxon>Arthropoda</taxon>
        <taxon>Hexapoda</taxon>
        <taxon>Insecta</taxon>
        <taxon>Pterygota</taxon>
        <taxon>Neoptera</taxon>
        <taxon>Endopterygota</taxon>
        <taxon>Coleoptera</taxon>
        <taxon>Polyphaga</taxon>
        <taxon>Cucujiformia</taxon>
        <taxon>Nitidulidae</taxon>
        <taxon>Meligethinae</taxon>
        <taxon>Brassicogethes</taxon>
    </lineage>
</organism>
<proteinExistence type="predicted"/>
<dbReference type="Proteomes" id="UP001154078">
    <property type="component" value="Chromosome 8"/>
</dbReference>
<dbReference type="OrthoDB" id="6740956at2759"/>
<protein>
    <submittedName>
        <fullName evidence="1">Uncharacterized protein</fullName>
    </submittedName>
</protein>
<keyword evidence="2" id="KW-1185">Reference proteome</keyword>
<accession>A0A9P0FNQ6</accession>
<sequence length="131" mass="15854">MTKVKITNCRDAVQKKKQSEKEVIQTYKLRQKECAERYREKIEIEMAKIKENININTLKEQWKIFKETIIETARIECGLTKINKDVEPILDSIEKQQLKWFGHMVRMEEDRHAKRIWQTKTIQKRPRGRPN</sequence>